<evidence type="ECO:0000256" key="3">
    <source>
        <dbReference type="ARBA" id="ARBA00023002"/>
    </source>
</evidence>
<dbReference type="PRINTS" id="PR00080">
    <property type="entry name" value="SDRFAMILY"/>
</dbReference>
<dbReference type="SUPFAM" id="SSF51735">
    <property type="entry name" value="NAD(P)-binding Rossmann-fold domains"/>
    <property type="match status" value="1"/>
</dbReference>
<gene>
    <name evidence="6" type="primary">tropE-6</name>
    <name evidence="6" type="ORF">CGGC5_v004316</name>
</gene>
<evidence type="ECO:0000313" key="6">
    <source>
        <dbReference type="EMBL" id="KAF4489642.1"/>
    </source>
</evidence>
<keyword evidence="7" id="KW-1185">Reference proteome</keyword>
<feature type="domain" description="Ketoreductase" evidence="5">
    <location>
        <begin position="6"/>
        <end position="154"/>
    </location>
</feature>
<comment type="caution">
    <text evidence="6">The sequence shown here is derived from an EMBL/GenBank/DDBJ whole genome shotgun (WGS) entry which is preliminary data.</text>
</comment>
<name>A0A7J6JHY4_COLFN</name>
<protein>
    <submittedName>
        <fullName evidence="6">Short-chain dehydrogenase/reductase tropE</fullName>
    </submittedName>
</protein>
<comment type="similarity">
    <text evidence="1 4">Belongs to the short-chain dehydrogenases/reductases (SDR) family.</text>
</comment>
<dbReference type="RefSeq" id="XP_031878547.1">
    <property type="nucleotide sequence ID" value="XM_032024708.1"/>
</dbReference>
<accession>A0A7J6JHY4</accession>
<keyword evidence="2" id="KW-0521">NADP</keyword>
<sequence>MSLPLTVVLVTGANQGIGLEVARKLSAENTNYHIIMTGRRQDAIEKAAQELQLEGHSVEPLVLDLTSDKSIEEAVAYVSNKYGFLDVLINNAGIGGDSPMGPWARKEWQKVFDTNVFGTFAVTDSFLPLLANSTKTKRIVFVSSELGSLAWKTEPSKAFVLPYKVYAASKTALNMMAVNLAAQYAQDPTWKINMACPGHCATSFTDFQAPRSAAMGAVSVCRLATLQPDGETGTFSNSEGIIPW</sequence>
<dbReference type="PANTHER" id="PTHR43963:SF6">
    <property type="entry name" value="CHAIN DEHYDROGENASE FAMILY PROTEIN, PUTATIVE (AFU_ORTHOLOGUE AFUA_3G15350)-RELATED"/>
    <property type="match status" value="1"/>
</dbReference>
<dbReference type="SMART" id="SM00822">
    <property type="entry name" value="PKS_KR"/>
    <property type="match status" value="1"/>
</dbReference>
<dbReference type="InterPro" id="IPR057326">
    <property type="entry name" value="KR_dom"/>
</dbReference>
<organism evidence="6 7">
    <name type="scientific">Colletotrichum fructicola (strain Nara gc5)</name>
    <name type="common">Anthracnose fungus</name>
    <name type="synonym">Colletotrichum gloeosporioides (strain Nara gc5)</name>
    <dbReference type="NCBI Taxonomy" id="1213859"/>
    <lineage>
        <taxon>Eukaryota</taxon>
        <taxon>Fungi</taxon>
        <taxon>Dikarya</taxon>
        <taxon>Ascomycota</taxon>
        <taxon>Pezizomycotina</taxon>
        <taxon>Sordariomycetes</taxon>
        <taxon>Hypocreomycetidae</taxon>
        <taxon>Glomerellales</taxon>
        <taxon>Glomerellaceae</taxon>
        <taxon>Colletotrichum</taxon>
        <taxon>Colletotrichum gloeosporioides species complex</taxon>
    </lineage>
</organism>
<keyword evidence="3" id="KW-0560">Oxidoreductase</keyword>
<dbReference type="Gene3D" id="3.40.50.720">
    <property type="entry name" value="NAD(P)-binding Rossmann-like Domain"/>
    <property type="match status" value="1"/>
</dbReference>
<dbReference type="InParanoid" id="A0A7J6JHY4"/>
<dbReference type="InterPro" id="IPR002347">
    <property type="entry name" value="SDR_fam"/>
</dbReference>
<reference evidence="6 7" key="1">
    <citation type="submission" date="2012-08" db="EMBL/GenBank/DDBJ databases">
        <authorList>
            <person name="Gan P.H.P."/>
            <person name="Ikeda K."/>
            <person name="Irieda H."/>
            <person name="Narusaka M."/>
            <person name="O'Connell R.J."/>
            <person name="Narusaka Y."/>
            <person name="Takano Y."/>
            <person name="Kubo Y."/>
            <person name="Shirasu K."/>
        </authorList>
    </citation>
    <scope>NUCLEOTIDE SEQUENCE [LARGE SCALE GENOMIC DNA]</scope>
    <source>
        <strain evidence="6 7">Nara gc5</strain>
    </source>
</reference>
<dbReference type="OrthoDB" id="1933717at2759"/>
<evidence type="ECO:0000256" key="1">
    <source>
        <dbReference type="ARBA" id="ARBA00006484"/>
    </source>
</evidence>
<dbReference type="PANTHER" id="PTHR43963">
    <property type="entry name" value="CARBONYL REDUCTASE 1-RELATED"/>
    <property type="match status" value="1"/>
</dbReference>
<dbReference type="Pfam" id="PF00106">
    <property type="entry name" value="adh_short"/>
    <property type="match status" value="1"/>
</dbReference>
<dbReference type="InterPro" id="IPR036291">
    <property type="entry name" value="NAD(P)-bd_dom_sf"/>
</dbReference>
<evidence type="ECO:0000259" key="5">
    <source>
        <dbReference type="SMART" id="SM00822"/>
    </source>
</evidence>
<dbReference type="AlphaFoldDB" id="A0A7J6JHY4"/>
<proteinExistence type="inferred from homology"/>
<dbReference type="GeneID" id="43608874"/>
<evidence type="ECO:0000256" key="4">
    <source>
        <dbReference type="RuleBase" id="RU000363"/>
    </source>
</evidence>
<dbReference type="PRINTS" id="PR00081">
    <property type="entry name" value="GDHRDH"/>
</dbReference>
<dbReference type="Proteomes" id="UP000011096">
    <property type="component" value="Unassembled WGS sequence"/>
</dbReference>
<evidence type="ECO:0000256" key="2">
    <source>
        <dbReference type="ARBA" id="ARBA00022857"/>
    </source>
</evidence>
<reference evidence="6 7" key="2">
    <citation type="submission" date="2020-04" db="EMBL/GenBank/DDBJ databases">
        <title>Genome sequencing and assembly of multiple isolates from the Colletotrichum gloeosporioides species complex.</title>
        <authorList>
            <person name="Gan P."/>
            <person name="Shirasu K."/>
        </authorList>
    </citation>
    <scope>NUCLEOTIDE SEQUENCE [LARGE SCALE GENOMIC DNA]</scope>
    <source>
        <strain evidence="6 7">Nara gc5</strain>
    </source>
</reference>
<dbReference type="GO" id="GO:0016491">
    <property type="term" value="F:oxidoreductase activity"/>
    <property type="evidence" value="ECO:0007669"/>
    <property type="project" value="UniProtKB-KW"/>
</dbReference>
<dbReference type="EMBL" id="ANPB02000002">
    <property type="protein sequence ID" value="KAF4489642.1"/>
    <property type="molecule type" value="Genomic_DNA"/>
</dbReference>
<evidence type="ECO:0000313" key="7">
    <source>
        <dbReference type="Proteomes" id="UP000011096"/>
    </source>
</evidence>